<keyword evidence="1" id="KW-0812">Transmembrane</keyword>
<proteinExistence type="predicted"/>
<protein>
    <recommendedName>
        <fullName evidence="4">Universal stress protein B</fullName>
    </recommendedName>
</protein>
<evidence type="ECO:0008006" key="4">
    <source>
        <dbReference type="Google" id="ProtNLM"/>
    </source>
</evidence>
<organism evidence="2 3">
    <name type="scientific">Marinomonas sargassi</name>
    <dbReference type="NCBI Taxonomy" id="2984494"/>
    <lineage>
        <taxon>Bacteria</taxon>
        <taxon>Pseudomonadati</taxon>
        <taxon>Pseudomonadota</taxon>
        <taxon>Gammaproteobacteria</taxon>
        <taxon>Oceanospirillales</taxon>
        <taxon>Oceanospirillaceae</taxon>
        <taxon>Marinomonas</taxon>
    </lineage>
</organism>
<evidence type="ECO:0000313" key="2">
    <source>
        <dbReference type="EMBL" id="MCV2403794.1"/>
    </source>
</evidence>
<feature type="transmembrane region" description="Helical" evidence="1">
    <location>
        <begin position="86"/>
        <end position="106"/>
    </location>
</feature>
<keyword evidence="1" id="KW-1133">Transmembrane helix</keyword>
<sequence length="107" mass="12145">METLLIFLSIVMILYGLMRYFFSVAKLKSYIGKNYPLLLSELDLMVSTEVSGYSNKLAIWVSSNSYKKLNDDVLEKVVSKYKQSKIAAIFYVLIGGLMIVAISSHYN</sequence>
<keyword evidence="3" id="KW-1185">Reference proteome</keyword>
<comment type="caution">
    <text evidence="2">The sequence shown here is derived from an EMBL/GenBank/DDBJ whole genome shotgun (WGS) entry which is preliminary data.</text>
</comment>
<evidence type="ECO:0000313" key="3">
    <source>
        <dbReference type="Proteomes" id="UP001209713"/>
    </source>
</evidence>
<evidence type="ECO:0000256" key="1">
    <source>
        <dbReference type="SAM" id="Phobius"/>
    </source>
</evidence>
<feature type="transmembrane region" description="Helical" evidence="1">
    <location>
        <begin position="6"/>
        <end position="25"/>
    </location>
</feature>
<name>A0ABT2YV68_9GAMM</name>
<dbReference type="Proteomes" id="UP001209713">
    <property type="component" value="Unassembled WGS sequence"/>
</dbReference>
<accession>A0ABT2YV68</accession>
<gene>
    <name evidence="2" type="ORF">OFY17_13050</name>
</gene>
<dbReference type="RefSeq" id="WP_263531176.1">
    <property type="nucleotide sequence ID" value="NZ_JAOVZB010000006.1"/>
</dbReference>
<keyword evidence="1" id="KW-0472">Membrane</keyword>
<dbReference type="EMBL" id="JAOVZB010000006">
    <property type="protein sequence ID" value="MCV2403794.1"/>
    <property type="molecule type" value="Genomic_DNA"/>
</dbReference>
<reference evidence="2 3" key="1">
    <citation type="submission" date="2022-10" db="EMBL/GenBank/DDBJ databases">
        <title>Marinomonas transparenta sp. nov. and Marinomonas sargassi sp. nov., isolated from marine alga (Sargassum natans (L.) Gaillon).</title>
        <authorList>
            <person name="Wang Y."/>
        </authorList>
    </citation>
    <scope>NUCLEOTIDE SEQUENCE [LARGE SCALE GENOMIC DNA]</scope>
    <source>
        <strain evidence="2 3">C2222</strain>
    </source>
</reference>